<accession>A0A8K0SGE9</accession>
<sequence>MFADINPIVALAVAAIGIPMLTVVLLLVDGTWFDVPKPIHGLLFVISGTILFCLSPVLFPAYVIAWNLVSILSICLTLVIHLSICLCRPLIRSSKWVYHRLPEVPFLLGLPRYCSHVHSRCGSVTDAESRSLLVAGNCVASCQYNLGSRLCATCDSMIDSSALLVGTRWAWTWRSERHCHHTTVERLRQSSFRCALCQLLLLSLQAEYRSITYSVLNPLLPKYQIRIAESAQGTILRVISQGKEMSSLLASHKSRQHICDIDAMTVSPLTMEWALRRIEICQKKHKSCAIPSQANRHENGQFPRRLLDVGTGNDTVRLVATTSEMESRGYLALSYCWGGLAALRLCKSNLETLIQRTNPSNWDKTYRDAITITRMLGFRYLWVDALCIMQPEPGDGGAGQKDWAEHAPNMGHIYAHAVCVLSASAARNTRDGCILPKLASGGGFHVRWDG</sequence>
<comment type="caution">
    <text evidence="3">The sequence shown here is derived from an EMBL/GenBank/DDBJ whole genome shotgun (WGS) entry which is preliminary data.</text>
</comment>
<feature type="domain" description="Heterokaryon incompatibility" evidence="2">
    <location>
        <begin position="330"/>
        <end position="433"/>
    </location>
</feature>
<keyword evidence="1" id="KW-1133">Transmembrane helix</keyword>
<protein>
    <submittedName>
        <fullName evidence="3">Heterokaryon incompatibility protein-domain-containing protein</fullName>
    </submittedName>
</protein>
<evidence type="ECO:0000256" key="1">
    <source>
        <dbReference type="SAM" id="Phobius"/>
    </source>
</evidence>
<name>A0A8K0SGE9_9HYPO</name>
<organism evidence="3 4">
    <name type="scientific">Stachybotrys elegans</name>
    <dbReference type="NCBI Taxonomy" id="80388"/>
    <lineage>
        <taxon>Eukaryota</taxon>
        <taxon>Fungi</taxon>
        <taxon>Dikarya</taxon>
        <taxon>Ascomycota</taxon>
        <taxon>Pezizomycotina</taxon>
        <taxon>Sordariomycetes</taxon>
        <taxon>Hypocreomycetidae</taxon>
        <taxon>Hypocreales</taxon>
        <taxon>Stachybotryaceae</taxon>
        <taxon>Stachybotrys</taxon>
    </lineage>
</organism>
<keyword evidence="1" id="KW-0472">Membrane</keyword>
<keyword evidence="1" id="KW-0812">Transmembrane</keyword>
<feature type="transmembrane region" description="Helical" evidence="1">
    <location>
        <begin position="71"/>
        <end position="91"/>
    </location>
</feature>
<reference evidence="3" key="1">
    <citation type="journal article" date="2021" name="Nat. Commun.">
        <title>Genetic determinants of endophytism in the Arabidopsis root mycobiome.</title>
        <authorList>
            <person name="Mesny F."/>
            <person name="Miyauchi S."/>
            <person name="Thiergart T."/>
            <person name="Pickel B."/>
            <person name="Atanasova L."/>
            <person name="Karlsson M."/>
            <person name="Huettel B."/>
            <person name="Barry K.W."/>
            <person name="Haridas S."/>
            <person name="Chen C."/>
            <person name="Bauer D."/>
            <person name="Andreopoulos W."/>
            <person name="Pangilinan J."/>
            <person name="LaButti K."/>
            <person name="Riley R."/>
            <person name="Lipzen A."/>
            <person name="Clum A."/>
            <person name="Drula E."/>
            <person name="Henrissat B."/>
            <person name="Kohler A."/>
            <person name="Grigoriev I.V."/>
            <person name="Martin F.M."/>
            <person name="Hacquard S."/>
        </authorList>
    </citation>
    <scope>NUCLEOTIDE SEQUENCE</scope>
    <source>
        <strain evidence="3">MPI-CAGE-CH-0235</strain>
    </source>
</reference>
<dbReference type="OrthoDB" id="3789824at2759"/>
<dbReference type="AlphaFoldDB" id="A0A8K0SGE9"/>
<dbReference type="InterPro" id="IPR010730">
    <property type="entry name" value="HET"/>
</dbReference>
<proteinExistence type="predicted"/>
<evidence type="ECO:0000313" key="3">
    <source>
        <dbReference type="EMBL" id="KAH7303675.1"/>
    </source>
</evidence>
<keyword evidence="4" id="KW-1185">Reference proteome</keyword>
<dbReference type="PANTHER" id="PTHR33112:SF16">
    <property type="entry name" value="HETEROKARYON INCOMPATIBILITY DOMAIN-CONTAINING PROTEIN"/>
    <property type="match status" value="1"/>
</dbReference>
<dbReference type="Pfam" id="PF06985">
    <property type="entry name" value="HET"/>
    <property type="match status" value="1"/>
</dbReference>
<feature type="transmembrane region" description="Helical" evidence="1">
    <location>
        <begin position="6"/>
        <end position="28"/>
    </location>
</feature>
<dbReference type="EMBL" id="JAGPNK010000030">
    <property type="protein sequence ID" value="KAH7303675.1"/>
    <property type="molecule type" value="Genomic_DNA"/>
</dbReference>
<gene>
    <name evidence="3" type="ORF">B0I35DRAFT_177314</name>
</gene>
<evidence type="ECO:0000259" key="2">
    <source>
        <dbReference type="Pfam" id="PF06985"/>
    </source>
</evidence>
<evidence type="ECO:0000313" key="4">
    <source>
        <dbReference type="Proteomes" id="UP000813444"/>
    </source>
</evidence>
<feature type="transmembrane region" description="Helical" evidence="1">
    <location>
        <begin position="40"/>
        <end position="65"/>
    </location>
</feature>
<dbReference type="Proteomes" id="UP000813444">
    <property type="component" value="Unassembled WGS sequence"/>
</dbReference>
<dbReference type="PANTHER" id="PTHR33112">
    <property type="entry name" value="DOMAIN PROTEIN, PUTATIVE-RELATED"/>
    <property type="match status" value="1"/>
</dbReference>